<dbReference type="Pfam" id="PF00501">
    <property type="entry name" value="AMP-binding"/>
    <property type="match status" value="2"/>
</dbReference>
<dbReference type="PROSITE" id="PS00455">
    <property type="entry name" value="AMP_BINDING"/>
    <property type="match status" value="2"/>
</dbReference>
<dbReference type="Gene3D" id="1.10.1200.10">
    <property type="entry name" value="ACP-like"/>
    <property type="match status" value="1"/>
</dbReference>
<dbReference type="EMBL" id="FMXB01000026">
    <property type="protein sequence ID" value="SDA70221.1"/>
    <property type="molecule type" value="Genomic_DNA"/>
</dbReference>
<dbReference type="OrthoDB" id="193284at2157"/>
<dbReference type="InterPro" id="IPR010071">
    <property type="entry name" value="AA_adenyl_dom"/>
</dbReference>
<dbReference type="InterPro" id="IPR009081">
    <property type="entry name" value="PP-bd_ACP"/>
</dbReference>
<evidence type="ECO:0000313" key="2">
    <source>
        <dbReference type="EMBL" id="SDA70221.1"/>
    </source>
</evidence>
<dbReference type="Pfam" id="PF13193">
    <property type="entry name" value="AMP-binding_C"/>
    <property type="match status" value="1"/>
</dbReference>
<dbReference type="InterPro" id="IPR000873">
    <property type="entry name" value="AMP-dep_synth/lig_dom"/>
</dbReference>
<dbReference type="InterPro" id="IPR020459">
    <property type="entry name" value="AMP-binding"/>
</dbReference>
<dbReference type="Gene3D" id="3.30.559.10">
    <property type="entry name" value="Chloramphenicol acetyltransferase-like domain"/>
    <property type="match status" value="1"/>
</dbReference>
<dbReference type="NCBIfam" id="TIGR01733">
    <property type="entry name" value="AA-adenyl-dom"/>
    <property type="match status" value="1"/>
</dbReference>
<keyword evidence="3" id="KW-1185">Reference proteome</keyword>
<dbReference type="GO" id="GO:0044550">
    <property type="term" value="P:secondary metabolite biosynthetic process"/>
    <property type="evidence" value="ECO:0007669"/>
    <property type="project" value="TreeGrafter"/>
</dbReference>
<feature type="domain" description="Carrier" evidence="1">
    <location>
        <begin position="714"/>
        <end position="789"/>
    </location>
</feature>
<evidence type="ECO:0000259" key="1">
    <source>
        <dbReference type="PROSITE" id="PS50075"/>
    </source>
</evidence>
<feature type="non-terminal residue" evidence="2">
    <location>
        <position position="1395"/>
    </location>
</feature>
<dbReference type="PANTHER" id="PTHR45527">
    <property type="entry name" value="NONRIBOSOMAL PEPTIDE SYNTHETASE"/>
    <property type="match status" value="1"/>
</dbReference>
<dbReference type="SUPFAM" id="SSF52777">
    <property type="entry name" value="CoA-dependent acyltransferases"/>
    <property type="match status" value="2"/>
</dbReference>
<sequence>MIDENINYNKYFLRLVKDFDESTILNPDLNGINKPKLNKKEFKIKKDIIEEFCKENSIGENILFLASTALALNKFNFSNKNLIFHENNIIFTTNFENRDISIKDYLIQIQNDYAENLKYCEFSADKIIDGYGLQTEFYYAFNKDLDLNSFKRKYNFYMNIQKTGEEFILSSHYNDQLYSNEYVNQFLKSINMIINQFLSTDITKSLLSDISLVEEKEAIEFKEVKIPFIHKRFESQAEKTPDNPALVSNGEKLTYGELNEKANKIANALIKKGIKPKSNILIMIHRNSDLIASILGILKAGCAYIPIDLEYPQERIDYIYENSNSDYIISDEDNETSLNVKELLEEENIKNPDVEISPNDLAYMIYTSGSTGNPKGVMISHKNITNLFTHDEDNPVYHAYSSMKKTLALSTVSFDAFLLDFMSLTFGLEVVLANDSEAKNITDLTKLIHNEKPDALTFTTPSRLREYLENEHFNKELSSFKYFAIGGEMVPQDLIAYVLENSEAAVYNIYGPTETTVISNSNRITDSQHLTVGKALYNYITEVRDIDGKILPSGVMGELYIGGFGVSKGYYNLDDKTKEVFLEIGGIPYYRSGDYAIRLPNDEIVIKGRIDNQIKLRGLRIEIGEIESNISKYPNIKENIVVIKKINNTDHLCAYFTGKNEIDINDLKEYLKERLTKYMVPTVFMQMDAMPKTPNGKTDVKALPKPILSLEMIPPETETERKLFNIASTISKTAEFGVTDDLYAIGFTSLSLMQYASSIYEEMGYNINIFKLLDNPTIRNIVNLIDQDKDSKDLTDTIEESKNSMYLPLTANQIGVYGECVQNPDVPQYNIPNLIRFDKSIDAEKLKEAVIKTIDAYPYLKTRIVMHGNQLMHKRDDSIAIDDIPIVEVPSISDEEIQTLNTKKFDLLGGQLFRAKIYVTDDEVILFIDIHHLITDGESIDKLFRNFANAYEGKEIKAEIIDGYANALMEAESENSEEYIASEKYFHDLLTQEVDSTVLTPNLNGNPDDGNLESVSKKINPQRVRKFCADERISPNVLFMASTILNLNKYTFSDKSLITTIYNGRTSSDYFNTQAFLVKTLPILSINEDRNISVKELLNQTAEIWKETIMHSHYPYIKISEEFQLKPEFMYTYNNLDEEIITINGKDYQYAHLETLETNYKITFDVNESEDNIELLILYNNQLYTEKYIKVFLNGVLNTIEQFISDDIENLKIRDIELNKNYEIPVFTPVENPFIHKRFEQHAEENPQKIALVAEDATLTADELNQKANKIANALIKKGVKPKSNVLVMLHRNSDLIASILGILKAGCAYIPIDLEYPQGRINYIYENSQADFIISDEDNENSLNIKELLKEADVSTPDVEITPDDLAYMIYTSGSTGNPKGVMISHENICNEVE</sequence>
<dbReference type="InterPro" id="IPR045851">
    <property type="entry name" value="AMP-bd_C_sf"/>
</dbReference>
<gene>
    <name evidence="2" type="ORF">SAMN02910315_02281</name>
</gene>
<dbReference type="GO" id="GO:0043041">
    <property type="term" value="P:amino acid activation for nonribosomal peptide biosynthetic process"/>
    <property type="evidence" value="ECO:0007669"/>
    <property type="project" value="TreeGrafter"/>
</dbReference>
<dbReference type="GO" id="GO:0005737">
    <property type="term" value="C:cytoplasm"/>
    <property type="evidence" value="ECO:0007669"/>
    <property type="project" value="TreeGrafter"/>
</dbReference>
<dbReference type="InterPro" id="IPR036736">
    <property type="entry name" value="ACP-like_sf"/>
</dbReference>
<dbReference type="PANTHER" id="PTHR45527:SF1">
    <property type="entry name" value="FATTY ACID SYNTHASE"/>
    <property type="match status" value="1"/>
</dbReference>
<dbReference type="PROSITE" id="PS50075">
    <property type="entry name" value="CARRIER"/>
    <property type="match status" value="1"/>
</dbReference>
<dbReference type="InterPro" id="IPR020845">
    <property type="entry name" value="AMP-binding_CS"/>
</dbReference>
<dbReference type="InterPro" id="IPR001242">
    <property type="entry name" value="Condensation_dom"/>
</dbReference>
<dbReference type="Pfam" id="PF00550">
    <property type="entry name" value="PP-binding"/>
    <property type="match status" value="1"/>
</dbReference>
<protein>
    <submittedName>
        <fullName evidence="2">Amino acid adenylation domain-containing protein</fullName>
    </submittedName>
</protein>
<dbReference type="SUPFAM" id="SSF47336">
    <property type="entry name" value="ACP-like"/>
    <property type="match status" value="1"/>
</dbReference>
<dbReference type="Gene3D" id="3.40.50.12780">
    <property type="entry name" value="N-terminal domain of ligase-like"/>
    <property type="match status" value="2"/>
</dbReference>
<dbReference type="InterPro" id="IPR023213">
    <property type="entry name" value="CAT-like_dom_sf"/>
</dbReference>
<evidence type="ECO:0000313" key="3">
    <source>
        <dbReference type="Proteomes" id="UP000323439"/>
    </source>
</evidence>
<dbReference type="InterPro" id="IPR042099">
    <property type="entry name" value="ANL_N_sf"/>
</dbReference>
<dbReference type="CDD" id="cd05930">
    <property type="entry name" value="A_NRPS"/>
    <property type="match status" value="1"/>
</dbReference>
<dbReference type="GO" id="GO:0003824">
    <property type="term" value="F:catalytic activity"/>
    <property type="evidence" value="ECO:0007669"/>
    <property type="project" value="InterPro"/>
</dbReference>
<dbReference type="FunFam" id="3.40.50.980:FF:000001">
    <property type="entry name" value="Non-ribosomal peptide synthetase"/>
    <property type="match status" value="2"/>
</dbReference>
<dbReference type="Pfam" id="PF00668">
    <property type="entry name" value="Condensation"/>
    <property type="match status" value="1"/>
</dbReference>
<organism evidence="2 3">
    <name type="scientific">Methanobrevibacter millerae</name>
    <dbReference type="NCBI Taxonomy" id="230361"/>
    <lineage>
        <taxon>Archaea</taxon>
        <taxon>Methanobacteriati</taxon>
        <taxon>Methanobacteriota</taxon>
        <taxon>Methanomada group</taxon>
        <taxon>Methanobacteria</taxon>
        <taxon>Methanobacteriales</taxon>
        <taxon>Methanobacteriaceae</taxon>
        <taxon>Methanobrevibacter</taxon>
    </lineage>
</organism>
<dbReference type="Proteomes" id="UP000323439">
    <property type="component" value="Unassembled WGS sequence"/>
</dbReference>
<name>A0A1G5XIE2_9EURY</name>
<dbReference type="Gene3D" id="3.30.300.30">
    <property type="match status" value="1"/>
</dbReference>
<proteinExistence type="predicted"/>
<reference evidence="2 3" key="1">
    <citation type="submission" date="2016-10" db="EMBL/GenBank/DDBJ databases">
        <authorList>
            <person name="Varghese N."/>
            <person name="Submissions S."/>
        </authorList>
    </citation>
    <scope>NUCLEOTIDE SEQUENCE [LARGE SCALE GENOMIC DNA]</scope>
    <source>
        <strain evidence="2 3">DSM 16643</strain>
    </source>
</reference>
<dbReference type="PRINTS" id="PR00154">
    <property type="entry name" value="AMPBINDING"/>
</dbReference>
<dbReference type="GO" id="GO:0031177">
    <property type="term" value="F:phosphopantetheine binding"/>
    <property type="evidence" value="ECO:0007669"/>
    <property type="project" value="TreeGrafter"/>
</dbReference>
<dbReference type="Gene3D" id="3.30.559.30">
    <property type="entry name" value="Nonribosomal peptide synthetase, condensation domain"/>
    <property type="match status" value="1"/>
</dbReference>
<dbReference type="RefSeq" id="WP_149732760.1">
    <property type="nucleotide sequence ID" value="NZ_FMXB01000026.1"/>
</dbReference>
<dbReference type="InterPro" id="IPR025110">
    <property type="entry name" value="AMP-bd_C"/>
</dbReference>
<dbReference type="SUPFAM" id="SSF56801">
    <property type="entry name" value="Acetyl-CoA synthetase-like"/>
    <property type="match status" value="2"/>
</dbReference>
<accession>A0A1G5XIE2</accession>